<feature type="transmembrane region" description="Helical" evidence="8">
    <location>
        <begin position="206"/>
        <end position="229"/>
    </location>
</feature>
<keyword evidence="2" id="KW-0813">Transport</keyword>
<evidence type="ECO:0000256" key="4">
    <source>
        <dbReference type="ARBA" id="ARBA00022519"/>
    </source>
</evidence>
<feature type="transmembrane region" description="Helical" evidence="8">
    <location>
        <begin position="27"/>
        <end position="45"/>
    </location>
</feature>
<feature type="transmembrane region" description="Helical" evidence="8">
    <location>
        <begin position="142"/>
        <end position="159"/>
    </location>
</feature>
<dbReference type="PANTHER" id="PTHR35334:SF2">
    <property type="entry name" value="SERINE TRANSPORTER SDAC"/>
    <property type="match status" value="1"/>
</dbReference>
<evidence type="ECO:0000256" key="5">
    <source>
        <dbReference type="ARBA" id="ARBA00022692"/>
    </source>
</evidence>
<evidence type="ECO:0000256" key="3">
    <source>
        <dbReference type="ARBA" id="ARBA00022475"/>
    </source>
</evidence>
<sequence length="426" mass="46268">MSISNTLDGGTFRPVAASSWTAHDRTWVLGLFATAIGAGTLFLPINAGLGGIWPLLVMAVLAFPMTYLAHRGLIRFILSSSKPGSDITEVVGEHFGPMAGKLITLLYFFTILPILLLYGVGLTNTVESFMVHQMGMAALPRVLLSFVLTAGLIGIVCASEQMVVRVMGWLVYPFIFVLIGLGLFLVPEWNGAVLQGVPSASKFSVTLWLSIPVLVFSFNHSPVISRFAVAQQLQYGNSAVKKADRIEKYAALLMVVVVMFFVFSCVFALSPADLSAAKDQNISILSYIGNKFQNPYVALIAPMVAFIAMSKSFLGHYLGAREGLNGFIAQQLESRKKSASTKTINRYSMLFMFVTIWVVATLNPSILGMIESLCGPVIAALLFVMPMYAIRKVPSMRKYANNPTNVLVLFIGAVAMSAIFYSLLGL</sequence>
<feature type="transmembrane region" description="Helical" evidence="8">
    <location>
        <begin position="296"/>
        <end position="314"/>
    </location>
</feature>
<dbReference type="GO" id="GO:0005886">
    <property type="term" value="C:plasma membrane"/>
    <property type="evidence" value="ECO:0007669"/>
    <property type="project" value="UniProtKB-SubCell"/>
</dbReference>
<comment type="subcellular location">
    <subcellularLocation>
        <location evidence="1">Cell inner membrane</location>
        <topology evidence="1">Multi-pass membrane protein</topology>
    </subcellularLocation>
</comment>
<feature type="transmembrane region" description="Helical" evidence="8">
    <location>
        <begin position="344"/>
        <end position="360"/>
    </location>
</feature>
<name>A0A1T1ATV8_RHOFE</name>
<dbReference type="InterPro" id="IPR018227">
    <property type="entry name" value="Amino_acid_transport_2"/>
</dbReference>
<reference evidence="9 10" key="1">
    <citation type="submission" date="2017-01" db="EMBL/GenBank/DDBJ databases">
        <title>Genome sequencing of Rhodoferax fermentans JCM 7819.</title>
        <authorList>
            <person name="Kim Y.J."/>
            <person name="Farh M.E.-A."/>
            <person name="Yang D.-C."/>
        </authorList>
    </citation>
    <scope>NUCLEOTIDE SEQUENCE [LARGE SCALE GENOMIC DNA]</scope>
    <source>
        <strain evidence="9 10">JCM 7819</strain>
    </source>
</reference>
<feature type="transmembrane region" description="Helical" evidence="8">
    <location>
        <begin position="102"/>
        <end position="122"/>
    </location>
</feature>
<evidence type="ECO:0000256" key="8">
    <source>
        <dbReference type="SAM" id="Phobius"/>
    </source>
</evidence>
<proteinExistence type="predicted"/>
<evidence type="ECO:0000256" key="7">
    <source>
        <dbReference type="ARBA" id="ARBA00023136"/>
    </source>
</evidence>
<evidence type="ECO:0000256" key="6">
    <source>
        <dbReference type="ARBA" id="ARBA00022989"/>
    </source>
</evidence>
<feature type="transmembrane region" description="Helical" evidence="8">
    <location>
        <begin position="166"/>
        <end position="186"/>
    </location>
</feature>
<dbReference type="Proteomes" id="UP000190750">
    <property type="component" value="Unassembled WGS sequence"/>
</dbReference>
<feature type="transmembrane region" description="Helical" evidence="8">
    <location>
        <begin position="366"/>
        <end position="385"/>
    </location>
</feature>
<dbReference type="AlphaFoldDB" id="A0A1T1ATV8"/>
<dbReference type="PANTHER" id="PTHR35334">
    <property type="entry name" value="SERINE TRANSPORTER"/>
    <property type="match status" value="1"/>
</dbReference>
<organism evidence="9 10">
    <name type="scientific">Rhodoferax fermentans</name>
    <dbReference type="NCBI Taxonomy" id="28066"/>
    <lineage>
        <taxon>Bacteria</taxon>
        <taxon>Pseudomonadati</taxon>
        <taxon>Pseudomonadota</taxon>
        <taxon>Betaproteobacteria</taxon>
        <taxon>Burkholderiales</taxon>
        <taxon>Comamonadaceae</taxon>
        <taxon>Rhodoferax</taxon>
    </lineage>
</organism>
<feature type="transmembrane region" description="Helical" evidence="8">
    <location>
        <begin position="406"/>
        <end position="424"/>
    </location>
</feature>
<evidence type="ECO:0000313" key="10">
    <source>
        <dbReference type="Proteomes" id="UP000190750"/>
    </source>
</evidence>
<dbReference type="RefSeq" id="WP_078365385.1">
    <property type="nucleotide sequence ID" value="NZ_MTJN01000002.1"/>
</dbReference>
<dbReference type="OrthoDB" id="1673656at2"/>
<feature type="transmembrane region" description="Helical" evidence="8">
    <location>
        <begin position="249"/>
        <end position="269"/>
    </location>
</feature>
<feature type="transmembrane region" description="Helical" evidence="8">
    <location>
        <begin position="51"/>
        <end position="69"/>
    </location>
</feature>
<evidence type="ECO:0000256" key="2">
    <source>
        <dbReference type="ARBA" id="ARBA00022448"/>
    </source>
</evidence>
<gene>
    <name evidence="9" type="ORF">RF819_13070</name>
</gene>
<keyword evidence="7 8" id="KW-0472">Membrane</keyword>
<keyword evidence="3" id="KW-1003">Cell membrane</keyword>
<protein>
    <submittedName>
        <fullName evidence="9">HAAAP family serine/threonine permease</fullName>
    </submittedName>
</protein>
<dbReference type="STRING" id="28066.RF819_13070"/>
<keyword evidence="4" id="KW-0997">Cell inner membrane</keyword>
<dbReference type="EMBL" id="MTJN01000002">
    <property type="protein sequence ID" value="OOV07539.1"/>
    <property type="molecule type" value="Genomic_DNA"/>
</dbReference>
<accession>A0A1T1ATV8</accession>
<keyword evidence="6 8" id="KW-1133">Transmembrane helix</keyword>
<evidence type="ECO:0000313" key="9">
    <source>
        <dbReference type="EMBL" id="OOV07539.1"/>
    </source>
</evidence>
<dbReference type="GO" id="GO:0003333">
    <property type="term" value="P:amino acid transmembrane transport"/>
    <property type="evidence" value="ECO:0007669"/>
    <property type="project" value="InterPro"/>
</dbReference>
<keyword evidence="10" id="KW-1185">Reference proteome</keyword>
<comment type="caution">
    <text evidence="9">The sequence shown here is derived from an EMBL/GenBank/DDBJ whole genome shotgun (WGS) entry which is preliminary data.</text>
</comment>
<evidence type="ECO:0000256" key="1">
    <source>
        <dbReference type="ARBA" id="ARBA00004429"/>
    </source>
</evidence>
<keyword evidence="5 8" id="KW-0812">Transmembrane</keyword>